<evidence type="ECO:0000313" key="6">
    <source>
        <dbReference type="EMBL" id="AIC92257.1"/>
    </source>
</evidence>
<comment type="similarity">
    <text evidence="4">Belongs to the protein N5-glutamine methyltransferase family. PrmC subfamily.</text>
</comment>
<dbReference type="Pfam" id="PF17827">
    <property type="entry name" value="PrmC_N"/>
    <property type="match status" value="1"/>
</dbReference>
<dbReference type="HOGENOM" id="CLU_018398_4_0_11"/>
<accession>A0A087VV95</accession>
<keyword evidence="7" id="KW-1185">Reference proteome</keyword>
<feature type="binding site" evidence="4">
    <location>
        <position position="164"/>
    </location>
    <ligand>
        <name>S-adenosyl-L-methionine</name>
        <dbReference type="ChEBI" id="CHEBI:59789"/>
    </ligand>
</feature>
<dbReference type="PROSITE" id="PS00092">
    <property type="entry name" value="N6_MTASE"/>
    <property type="match status" value="1"/>
</dbReference>
<dbReference type="SUPFAM" id="SSF53335">
    <property type="entry name" value="S-adenosyl-L-methionine-dependent methyltransferases"/>
    <property type="match status" value="1"/>
</dbReference>
<evidence type="ECO:0000259" key="5">
    <source>
        <dbReference type="Pfam" id="PF17827"/>
    </source>
</evidence>
<feature type="domain" description="Release factor glutamine methyltransferase N-terminal" evidence="5">
    <location>
        <begin position="14"/>
        <end position="94"/>
    </location>
</feature>
<feature type="binding site" evidence="4">
    <location>
        <position position="217"/>
    </location>
    <ligand>
        <name>S-adenosyl-L-methionine</name>
        <dbReference type="ChEBI" id="CHEBI:59789"/>
    </ligand>
</feature>
<comment type="caution">
    <text evidence="4">Lacks conserved residue(s) required for the propagation of feature annotation.</text>
</comment>
<dbReference type="GO" id="GO:0102559">
    <property type="term" value="F:peptide chain release factor N(5)-glutamine methyltransferase activity"/>
    <property type="evidence" value="ECO:0007669"/>
    <property type="project" value="UniProtKB-EC"/>
</dbReference>
<evidence type="ECO:0000313" key="7">
    <source>
        <dbReference type="Proteomes" id="UP000028569"/>
    </source>
</evidence>
<name>A0A087VV95_9BIFI</name>
<dbReference type="CDD" id="cd02440">
    <property type="entry name" value="AdoMet_MTases"/>
    <property type="match status" value="1"/>
</dbReference>
<dbReference type="RefSeq" id="WP_052108835.1">
    <property type="nucleotide sequence ID" value="NZ_CP006018.1"/>
</dbReference>
<dbReference type="InterPro" id="IPR002052">
    <property type="entry name" value="DNA_methylase_N6_adenine_CS"/>
</dbReference>
<comment type="catalytic activity">
    <reaction evidence="4">
        <text>L-glutaminyl-[peptide chain release factor] + S-adenosyl-L-methionine = N(5)-methyl-L-glutaminyl-[peptide chain release factor] + S-adenosyl-L-homocysteine + H(+)</text>
        <dbReference type="Rhea" id="RHEA:42896"/>
        <dbReference type="Rhea" id="RHEA-COMP:10271"/>
        <dbReference type="Rhea" id="RHEA-COMP:10272"/>
        <dbReference type="ChEBI" id="CHEBI:15378"/>
        <dbReference type="ChEBI" id="CHEBI:30011"/>
        <dbReference type="ChEBI" id="CHEBI:57856"/>
        <dbReference type="ChEBI" id="CHEBI:59789"/>
        <dbReference type="ChEBI" id="CHEBI:61891"/>
        <dbReference type="EC" id="2.1.1.297"/>
    </reaction>
</comment>
<dbReference type="NCBIfam" id="TIGR03534">
    <property type="entry name" value="RF_mod_PrmC"/>
    <property type="match status" value="1"/>
</dbReference>
<dbReference type="Gene3D" id="3.40.50.150">
    <property type="entry name" value="Vaccinia Virus protein VP39"/>
    <property type="match status" value="1"/>
</dbReference>
<keyword evidence="1 4" id="KW-0489">Methyltransferase</keyword>
<proteinExistence type="inferred from homology"/>
<gene>
    <name evidence="4" type="primary">prmC</name>
    <name evidence="6" type="ORF">BINDI_0994</name>
</gene>
<dbReference type="GO" id="GO:0003676">
    <property type="term" value="F:nucleic acid binding"/>
    <property type="evidence" value="ECO:0007669"/>
    <property type="project" value="InterPro"/>
</dbReference>
<dbReference type="PANTHER" id="PTHR18895">
    <property type="entry name" value="HEMK METHYLTRANSFERASE"/>
    <property type="match status" value="1"/>
</dbReference>
<dbReference type="PANTHER" id="PTHR18895:SF74">
    <property type="entry name" value="MTRF1L RELEASE FACTOR GLUTAMINE METHYLTRANSFERASE"/>
    <property type="match status" value="1"/>
</dbReference>
<dbReference type="EMBL" id="CP006018">
    <property type="protein sequence ID" value="AIC92257.1"/>
    <property type="molecule type" value="Genomic_DNA"/>
</dbReference>
<feature type="binding site" evidence="4">
    <location>
        <begin position="217"/>
        <end position="220"/>
    </location>
    <ligand>
        <name>substrate</name>
    </ligand>
</feature>
<dbReference type="Pfam" id="PF03602">
    <property type="entry name" value="Cons_hypoth95"/>
    <property type="match status" value="1"/>
</dbReference>
<dbReference type="InterPro" id="IPR040758">
    <property type="entry name" value="PrmC_N"/>
</dbReference>
<evidence type="ECO:0000256" key="3">
    <source>
        <dbReference type="ARBA" id="ARBA00022691"/>
    </source>
</evidence>
<dbReference type="InterPro" id="IPR004556">
    <property type="entry name" value="HemK-like"/>
</dbReference>
<dbReference type="KEGG" id="bii:BINDI_0994"/>
<dbReference type="Gene3D" id="1.10.8.10">
    <property type="entry name" value="DNA helicase RuvA subunit, C-terminal domain"/>
    <property type="match status" value="1"/>
</dbReference>
<evidence type="ECO:0000256" key="1">
    <source>
        <dbReference type="ARBA" id="ARBA00022603"/>
    </source>
</evidence>
<comment type="function">
    <text evidence="4">Methylates the class 1 translation termination release factors RF1/PrfA and RF2/PrfB on the glutamine residue of the universally conserved GGQ motif.</text>
</comment>
<dbReference type="InterPro" id="IPR050320">
    <property type="entry name" value="N5-glutamine_MTase"/>
</dbReference>
<dbReference type="Proteomes" id="UP000028569">
    <property type="component" value="Chromosome"/>
</dbReference>
<dbReference type="AlphaFoldDB" id="A0A087VV95"/>
<keyword evidence="2 4" id="KW-0808">Transferase</keyword>
<dbReference type="InterPro" id="IPR019874">
    <property type="entry name" value="RF_methyltr_PrmC"/>
</dbReference>
<protein>
    <recommendedName>
        <fullName evidence="4">Release factor glutamine methyltransferase</fullName>
        <shortName evidence="4">RF MTase</shortName>
        <ecNumber evidence="4">2.1.1.297</ecNumber>
    </recommendedName>
    <alternativeName>
        <fullName evidence="4">N5-glutamine methyltransferase PrmC</fullName>
    </alternativeName>
    <alternativeName>
        <fullName evidence="4">Protein-(glutamine-N5) MTase PrmC</fullName>
    </alternativeName>
    <alternativeName>
        <fullName evidence="4">Protein-glutamine N-methyltransferase PrmC</fullName>
    </alternativeName>
</protein>
<dbReference type="EC" id="2.1.1.297" evidence="4"/>
<dbReference type="InterPro" id="IPR029063">
    <property type="entry name" value="SAM-dependent_MTases_sf"/>
</dbReference>
<dbReference type="HAMAP" id="MF_02126">
    <property type="entry name" value="RF_methyltr_PrmC"/>
    <property type="match status" value="1"/>
</dbReference>
<dbReference type="GO" id="GO:0032259">
    <property type="term" value="P:methylation"/>
    <property type="evidence" value="ECO:0007669"/>
    <property type="project" value="UniProtKB-KW"/>
</dbReference>
<organism evidence="6 7">
    <name type="scientific">Bifidobacterium [indicum] DSM 20214 = LMG 11587</name>
    <dbReference type="NCBI Taxonomy" id="1341694"/>
    <lineage>
        <taxon>Bacteria</taxon>
        <taxon>Bacillati</taxon>
        <taxon>Actinomycetota</taxon>
        <taxon>Actinomycetes</taxon>
        <taxon>Bifidobacteriales</taxon>
        <taxon>Bifidobacteriaceae</taxon>
        <taxon>Bifidobacterium</taxon>
    </lineage>
</organism>
<keyword evidence="3 4" id="KW-0949">S-adenosyl-L-methionine</keyword>
<dbReference type="NCBIfam" id="TIGR00536">
    <property type="entry name" value="hemK_fam"/>
    <property type="match status" value="1"/>
</dbReference>
<sequence length="311" mass="33064">MTSAGGDPQGLPALVQEGRNVLRAAGLEAAEHDARVLLAEAAGVDLHDLDKGLLLGWDLDQLAVPTRNAAQALGDYRSWLQRRSEREPLQYILGHTAFRMLDLAVGPGVFIPRPETETVVQTGLDWIAAQGLSEPVVVDLCAGSGAVGLSVATEVGGARVWAVEASDEAAVWTRRNADAQSEALARSGSSYHLVHGDATSGTVLAELDGRVDLVISNPPYIPMDRVPTQPEVRDWDPALALYGGSPDGCLIPEGIIRRSADLLRPGGLLVMEHDCSQGRALRSMARQAGYVNVSTGRDLAGLDRYLLAQVI</sequence>
<reference evidence="6 7" key="1">
    <citation type="journal article" date="2014" name="Appl. Environ. Microbiol.">
        <title>Genomic encyclopedia of type strains of the genus Bifidobacterium.</title>
        <authorList>
            <person name="Milani C."/>
            <person name="Lugli G.A."/>
            <person name="Duranti S."/>
            <person name="Turroni F."/>
            <person name="Bottacini F."/>
            <person name="Mangifesta M."/>
            <person name="Sanchez B."/>
            <person name="Viappiani A."/>
            <person name="Mancabelli L."/>
            <person name="Taminiau B."/>
            <person name="Delcenserie V."/>
            <person name="Barrangou R."/>
            <person name="Margolles A."/>
            <person name="van Sinderen D."/>
            <person name="Ventura M."/>
        </authorList>
    </citation>
    <scope>NUCLEOTIDE SEQUENCE [LARGE SCALE GENOMIC DNA]</scope>
    <source>
        <strain evidence="6 7">LMG 11587</strain>
    </source>
</reference>
<evidence type="ECO:0000256" key="4">
    <source>
        <dbReference type="HAMAP-Rule" id="MF_02126"/>
    </source>
</evidence>
<evidence type="ECO:0000256" key="2">
    <source>
        <dbReference type="ARBA" id="ARBA00022679"/>
    </source>
</evidence>